<dbReference type="Proteomes" id="UP000799118">
    <property type="component" value="Unassembled WGS sequence"/>
</dbReference>
<protein>
    <submittedName>
        <fullName evidence="3">Uncharacterized protein</fullName>
    </submittedName>
</protein>
<dbReference type="AlphaFoldDB" id="A0A6A4H3G1"/>
<proteinExistence type="predicted"/>
<reference evidence="3" key="1">
    <citation type="journal article" date="2019" name="Environ. Microbiol.">
        <title>Fungal ecological strategies reflected in gene transcription - a case study of two litter decomposers.</title>
        <authorList>
            <person name="Barbi F."/>
            <person name="Kohler A."/>
            <person name="Barry K."/>
            <person name="Baskaran P."/>
            <person name="Daum C."/>
            <person name="Fauchery L."/>
            <person name="Ihrmark K."/>
            <person name="Kuo A."/>
            <person name="LaButti K."/>
            <person name="Lipzen A."/>
            <person name="Morin E."/>
            <person name="Grigoriev I.V."/>
            <person name="Henrissat B."/>
            <person name="Lindahl B."/>
            <person name="Martin F."/>
        </authorList>
    </citation>
    <scope>NUCLEOTIDE SEQUENCE</scope>
    <source>
        <strain evidence="3">JB14</strain>
    </source>
</reference>
<evidence type="ECO:0000256" key="2">
    <source>
        <dbReference type="SAM" id="Phobius"/>
    </source>
</evidence>
<evidence type="ECO:0000313" key="3">
    <source>
        <dbReference type="EMBL" id="KAE9392702.1"/>
    </source>
</evidence>
<evidence type="ECO:0000256" key="1">
    <source>
        <dbReference type="SAM" id="MobiDB-lite"/>
    </source>
</evidence>
<gene>
    <name evidence="3" type="ORF">BT96DRAFT_979276</name>
</gene>
<evidence type="ECO:0000313" key="4">
    <source>
        <dbReference type="Proteomes" id="UP000799118"/>
    </source>
</evidence>
<feature type="region of interest" description="Disordered" evidence="1">
    <location>
        <begin position="103"/>
        <end position="128"/>
    </location>
</feature>
<feature type="compositionally biased region" description="Basic and acidic residues" evidence="1">
    <location>
        <begin position="103"/>
        <end position="112"/>
    </location>
</feature>
<keyword evidence="2" id="KW-1133">Transmembrane helix</keyword>
<keyword evidence="4" id="KW-1185">Reference proteome</keyword>
<name>A0A6A4H3G1_9AGAR</name>
<organism evidence="3 4">
    <name type="scientific">Gymnopus androsaceus JB14</name>
    <dbReference type="NCBI Taxonomy" id="1447944"/>
    <lineage>
        <taxon>Eukaryota</taxon>
        <taxon>Fungi</taxon>
        <taxon>Dikarya</taxon>
        <taxon>Basidiomycota</taxon>
        <taxon>Agaricomycotina</taxon>
        <taxon>Agaricomycetes</taxon>
        <taxon>Agaricomycetidae</taxon>
        <taxon>Agaricales</taxon>
        <taxon>Marasmiineae</taxon>
        <taxon>Omphalotaceae</taxon>
        <taxon>Gymnopus</taxon>
    </lineage>
</organism>
<keyword evidence="2" id="KW-0812">Transmembrane</keyword>
<feature type="compositionally biased region" description="Pro residues" evidence="1">
    <location>
        <begin position="114"/>
        <end position="128"/>
    </location>
</feature>
<accession>A0A6A4H3G1</accession>
<dbReference type="EMBL" id="ML769589">
    <property type="protein sequence ID" value="KAE9392702.1"/>
    <property type="molecule type" value="Genomic_DNA"/>
</dbReference>
<sequence length="128" mass="13652">MVSSLFITRGSIIMTISALGPTWKIVVVSVVVGLFLITLIDVNYSPTTANSIPDFQTGSRNTAPTNTSVPLITPSPPTYSIGYPNQTVYRWIFGTTGSFVPMKGDHVNDGGRHYPPPPGPPPGSGYDL</sequence>
<keyword evidence="2" id="KW-0472">Membrane</keyword>
<feature type="transmembrane region" description="Helical" evidence="2">
    <location>
        <begin position="12"/>
        <end position="40"/>
    </location>
</feature>